<dbReference type="RefSeq" id="XP_001612532.1">
    <property type="nucleotide sequence ID" value="XM_001612482.1"/>
</dbReference>
<feature type="transmembrane region" description="Helical" evidence="1">
    <location>
        <begin position="400"/>
        <end position="422"/>
    </location>
</feature>
<evidence type="ECO:0000256" key="1">
    <source>
        <dbReference type="SAM" id="Phobius"/>
    </source>
</evidence>
<keyword evidence="1" id="KW-0812">Transmembrane</keyword>
<dbReference type="GeneID" id="5471769"/>
<sequence>MSEKKPEDYVIFKDFESLETIDCHVESRYTSNAKSKFCEHEFYDSNNNPDYGFVNTCKRFVTLFDTLMENCSNDVNLVKERKYPEFMNFWINYKLKETGYSEKEQRQFYEKMASNYDKFINDEMIKNKLYVIVDKYFKNMDTLYQLNKMLYSPSEEKYKNCDDFMEPFKKIYNEGLKKCYLDGDANLGKGLLSFKNIYEEGRIKHVKLCKEKGLPPLPELSLMDTTDNNKLRILPMCYELLQYTPIKSVDRLPKITDKNYPDLYKLISLHYNFPFEYKEDEDKYLMIKILHHFIQYCNDNKNNLKLASFMKEFMSEYYTKYKDVYGNIFKVCKHKPNSRTYCELYDTCKGKFEKDLNIIEKNSDKYIEEQEEYIKNLSALDLWIIKAKAMFQDSEAMSRILPTVMSTMVAIVVCLFFLYKVFINYI</sequence>
<evidence type="ECO:0000313" key="2">
    <source>
        <dbReference type="EMBL" id="EDL42739.1"/>
    </source>
</evidence>
<dbReference type="PhylomeDB" id="A5KD31"/>
<keyword evidence="3" id="KW-1185">Reference proteome</keyword>
<comment type="caution">
    <text evidence="2">The sequence shown here is derived from an EMBL/GenBank/DDBJ whole genome shotgun (WGS) entry which is preliminary data.</text>
</comment>
<accession>A5KD31</accession>
<dbReference type="InParanoid" id="A5KD31"/>
<dbReference type="Proteomes" id="UP000008333">
    <property type="component" value="Unassembled WGS sequence"/>
</dbReference>
<name>A5KD31_PLAVS</name>
<protein>
    <submittedName>
        <fullName evidence="2">Variable surface protein Vir5, putative</fullName>
    </submittedName>
</protein>
<reference evidence="2 3" key="1">
    <citation type="journal article" date="2008" name="Nature">
        <title>Comparative genomics of the neglected human malaria parasite Plasmodium vivax.</title>
        <authorList>
            <person name="Carlton J.M."/>
            <person name="Adams J.H."/>
            <person name="Silva J.C."/>
            <person name="Bidwell S.L."/>
            <person name="Lorenzi H."/>
            <person name="Caler E."/>
            <person name="Crabtree J."/>
            <person name="Angiuoli S.V."/>
            <person name="Merino E.F."/>
            <person name="Amedeo P."/>
            <person name="Cheng Q."/>
            <person name="Coulson R.M."/>
            <person name="Crabb B.S."/>
            <person name="Del Portillo H.A."/>
            <person name="Essien K."/>
            <person name="Feldblyum T.V."/>
            <person name="Fernandez-Becerra C."/>
            <person name="Gilson P.R."/>
            <person name="Gueye A.H."/>
            <person name="Guo X."/>
            <person name="Kang'a S."/>
            <person name="Kooij T.W."/>
            <person name="Korsinczky M."/>
            <person name="Meyer E.V."/>
            <person name="Nene V."/>
            <person name="Paulsen I."/>
            <person name="White O."/>
            <person name="Ralph S.A."/>
            <person name="Ren Q."/>
            <person name="Sargeant T.J."/>
            <person name="Salzberg S.L."/>
            <person name="Stoeckert C.J."/>
            <person name="Sullivan S.A."/>
            <person name="Yamamoto M.M."/>
            <person name="Hoffman S.L."/>
            <person name="Wortman J.R."/>
            <person name="Gardner M.J."/>
            <person name="Galinski M.R."/>
            <person name="Barnwell J.W."/>
            <person name="Fraser-Liggett C.M."/>
        </authorList>
    </citation>
    <scope>NUCLEOTIDE SEQUENCE [LARGE SCALE GENOMIC DNA]</scope>
    <source>
        <strain evidence="2 3">Salvador I</strain>
    </source>
</reference>
<keyword evidence="1" id="KW-1133">Transmembrane helix</keyword>
<gene>
    <name evidence="2" type="ORF">PVX_021685</name>
</gene>
<dbReference type="EMBL" id="AAKM01000104">
    <property type="protein sequence ID" value="EDL42739.1"/>
    <property type="molecule type" value="Genomic_DNA"/>
</dbReference>
<dbReference type="VEuPathDB" id="PlasmoDB:PVX_021685"/>
<dbReference type="KEGG" id="pvx:PVX_021685"/>
<evidence type="ECO:0000313" key="3">
    <source>
        <dbReference type="Proteomes" id="UP000008333"/>
    </source>
</evidence>
<keyword evidence="1" id="KW-0472">Membrane</keyword>
<organism evidence="2 3">
    <name type="scientific">Plasmodium vivax (strain Salvador I)</name>
    <dbReference type="NCBI Taxonomy" id="126793"/>
    <lineage>
        <taxon>Eukaryota</taxon>
        <taxon>Sar</taxon>
        <taxon>Alveolata</taxon>
        <taxon>Apicomplexa</taxon>
        <taxon>Aconoidasida</taxon>
        <taxon>Haemosporida</taxon>
        <taxon>Plasmodiidae</taxon>
        <taxon>Plasmodium</taxon>
        <taxon>Plasmodium (Plasmodium)</taxon>
    </lineage>
</organism>
<proteinExistence type="predicted"/>
<dbReference type="AlphaFoldDB" id="A5KD31"/>